<dbReference type="OMA" id="CTKESFR"/>
<organism evidence="3 4">
    <name type="scientific">Babesia bovis</name>
    <dbReference type="NCBI Taxonomy" id="5865"/>
    <lineage>
        <taxon>Eukaryota</taxon>
        <taxon>Sar</taxon>
        <taxon>Alveolata</taxon>
        <taxon>Apicomplexa</taxon>
        <taxon>Aconoidasida</taxon>
        <taxon>Piroplasmida</taxon>
        <taxon>Babesiidae</taxon>
        <taxon>Babesia</taxon>
    </lineage>
</organism>
<comment type="caution">
    <text evidence="3">The sequence shown here is derived from an EMBL/GenBank/DDBJ whole genome shotgun (WGS) entry which is preliminary data.</text>
</comment>
<dbReference type="FunCoup" id="A7AQD0">
    <property type="interactions" value="4"/>
</dbReference>
<name>A7AQD0_BABBO</name>
<dbReference type="EMBL" id="AAXT01000002">
    <property type="protein sequence ID" value="EDO06749.1"/>
    <property type="molecule type" value="Genomic_DNA"/>
</dbReference>
<reference evidence="4" key="2">
    <citation type="journal article" date="2020" name="Data Brief">
        <title>Transcriptome dataset of Babesia bovis life stages within vertebrate and invertebrate hosts.</title>
        <authorList>
            <person name="Ueti M.W."/>
            <person name="Johnson W.C."/>
            <person name="Kappmeyer L.S."/>
            <person name="Herndon D.R."/>
            <person name="Mousel M.R."/>
            <person name="Reif K.E."/>
            <person name="Taus N.S."/>
            <person name="Ifeonu O.O."/>
            <person name="Silva J.C."/>
            <person name="Suarez C.E."/>
            <person name="Brayton K.A."/>
        </authorList>
    </citation>
    <scope>NUCLEOTIDE SEQUENCE [LARGE SCALE GENOMIC DNA]</scope>
</reference>
<dbReference type="SUPFAM" id="SSF46565">
    <property type="entry name" value="Chaperone J-domain"/>
    <property type="match status" value="1"/>
</dbReference>
<evidence type="ECO:0000256" key="2">
    <source>
        <dbReference type="SAM" id="MobiDB-lite"/>
    </source>
</evidence>
<evidence type="ECO:0000313" key="3">
    <source>
        <dbReference type="EMBL" id="EDO06749.1"/>
    </source>
</evidence>
<feature type="region of interest" description="Disordered" evidence="2">
    <location>
        <begin position="29"/>
        <end position="48"/>
    </location>
</feature>
<dbReference type="InterPro" id="IPR036869">
    <property type="entry name" value="J_dom_sf"/>
</dbReference>
<dbReference type="eggNOG" id="ENOG502SUFS">
    <property type="taxonomic scope" value="Eukaryota"/>
</dbReference>
<dbReference type="Proteomes" id="UP000002173">
    <property type="component" value="Unassembled WGS sequence"/>
</dbReference>
<feature type="coiled-coil region" evidence="1">
    <location>
        <begin position="357"/>
        <end position="385"/>
    </location>
</feature>
<keyword evidence="4" id="KW-1185">Reference proteome</keyword>
<protein>
    <recommendedName>
        <fullName evidence="5">J domain-containing protein</fullName>
    </recommendedName>
</protein>
<dbReference type="KEGG" id="bbo:BBOV_IV003880"/>
<dbReference type="GeneID" id="5478539"/>
<reference evidence="3 4" key="1">
    <citation type="journal article" date="2007" name="PLoS Pathog.">
        <title>Genome sequence of Babesia bovis and comparative analysis of apicomplexan hemoprotozoa.</title>
        <authorList>
            <person name="Brayton K.A."/>
            <person name="Lau A.O.T."/>
            <person name="Herndon D.R."/>
            <person name="Hannick L."/>
            <person name="Kappmeyer L.S."/>
            <person name="Berens S.J."/>
            <person name="Bidwell S.L."/>
            <person name="Brown W.C."/>
            <person name="Crabtree J."/>
            <person name="Fadrosh D."/>
            <person name="Feldblum T."/>
            <person name="Forberger H.A."/>
            <person name="Haas B.J."/>
            <person name="Howell J.M."/>
            <person name="Khouri H."/>
            <person name="Koo H."/>
            <person name="Mann D.J."/>
            <person name="Norimine J."/>
            <person name="Paulsen I.T."/>
            <person name="Radune D."/>
            <person name="Ren Q."/>
            <person name="Smith R.K. Jr."/>
            <person name="Suarez C.E."/>
            <person name="White O."/>
            <person name="Wortman J.R."/>
            <person name="Knowles D.P. Jr."/>
            <person name="McElwain T.F."/>
            <person name="Nene V.M."/>
        </authorList>
    </citation>
    <scope>NUCLEOTIDE SEQUENCE [LARGE SCALE GENOMIC DNA]</scope>
    <source>
        <strain evidence="3">T2Bo</strain>
    </source>
</reference>
<keyword evidence="1" id="KW-0175">Coiled coil</keyword>
<evidence type="ECO:0000256" key="1">
    <source>
        <dbReference type="SAM" id="Coils"/>
    </source>
</evidence>
<dbReference type="InParanoid" id="A7AQD0"/>
<evidence type="ECO:0000313" key="4">
    <source>
        <dbReference type="Proteomes" id="UP000002173"/>
    </source>
</evidence>
<accession>A7AQD0</accession>
<dbReference type="AlphaFoldDB" id="A7AQD0"/>
<reference evidence="4" key="3">
    <citation type="journal article" date="2021" name="Int. J. Parasitol.">
        <title>Comparative analysis of gene expression between Babesia bovis blood stages and kinetes allowed by improved genome annotation.</title>
        <authorList>
            <person name="Ueti M.W."/>
            <person name="Johnson W.C."/>
            <person name="Kappmeyer L.S."/>
            <person name="Herndon D.R."/>
            <person name="Mousel M.R."/>
            <person name="Reif K.E."/>
            <person name="Taus N.S."/>
            <person name="Ifeonu O.O."/>
            <person name="Silva J.C."/>
            <person name="Suarez C.E."/>
            <person name="Brayton K.A."/>
        </authorList>
    </citation>
    <scope>NUCLEOTIDE SEQUENCE [LARGE SCALE GENOMIC DNA]</scope>
</reference>
<dbReference type="RefSeq" id="XP_001610317.1">
    <property type="nucleotide sequence ID" value="XM_001610267.1"/>
</dbReference>
<sequence>MATVGKRRLINTSRRRLCVDSDDEMQVDKCPPASASATTTDGLDSDEPYVKRHAKTPKWANRKSKSITTQFLDNFLVDFTPDELAAKRTVEVIYGSSGSFSYTFKSLQESLFSSRGENDLILKFLKALSAVADEYFLLDVLSTGEKVETLSTAPNKSPIVTSTITNYGLLLKGVVRRLESVIKIDLNASGWHKIDSMVKCFLLDGLLPELRSLILSYFDETNAGIDEVLYSLRRVNELAITLDLAYENVDEGMEPAGSGKLNAELCIGLTNRITEFITYLRDARKIIAMAVINRPESEGLESLIKVIEIQLGIKQNLSAVDAVSLHTKVETIRLILSSENSKFFGDSDLSLDSAFIRQKFENICLAFEEQKRKQQEEQAELMKRCKLKRDAIRYILARVSEVENPNTSLGIKHPGYIVGIPPTKCNNETLRKCGRKLKTLLHPDTEHDLEWKERAEHAFKEASLALEKCANYYTSIHTSSLKMPIQPPFAAFIGLTPGSEPSGQPNPESNLSDTDNILTQPTLLLLPVFALNCMDRKVGSLSIVMDPSTFTLSGFSKLGKNKRMIVYLHRPTHGDEPSSFKVDRSCVSEVKRISLPEAVHGKHLTARVDAVQPIIFGNAWRYFVGVQLVGDIGASPVVWKSIYVELATKGRTVAQVGTLLSTFTGASFIDQDILQSHIARCRDGSKVDGESFLQDCARAAQRWADEQ</sequence>
<gene>
    <name evidence="3" type="ORF">BBOV_IV003880</name>
</gene>
<dbReference type="VEuPathDB" id="PiroplasmaDB:BBOV_IV003880"/>
<proteinExistence type="predicted"/>
<evidence type="ECO:0008006" key="5">
    <source>
        <dbReference type="Google" id="ProtNLM"/>
    </source>
</evidence>